<evidence type="ECO:0000313" key="12">
    <source>
        <dbReference type="Proteomes" id="UP000031937"/>
    </source>
</evidence>
<evidence type="ECO:0000256" key="8">
    <source>
        <dbReference type="RuleBase" id="RU004447"/>
    </source>
</evidence>
<evidence type="ECO:0000256" key="2">
    <source>
        <dbReference type="ARBA" id="ARBA00007261"/>
    </source>
</evidence>
<dbReference type="InterPro" id="IPR011249">
    <property type="entry name" value="Metalloenz_LuxS/M16"/>
</dbReference>
<dbReference type="GO" id="GO:0006508">
    <property type="term" value="P:proteolysis"/>
    <property type="evidence" value="ECO:0007669"/>
    <property type="project" value="UniProtKB-KW"/>
</dbReference>
<gene>
    <name evidence="11" type="ORF">IE90_08795</name>
</gene>
<evidence type="ECO:0000313" key="11">
    <source>
        <dbReference type="EMBL" id="KIO45488.1"/>
    </source>
</evidence>
<evidence type="ECO:0000256" key="6">
    <source>
        <dbReference type="ARBA" id="ARBA00022833"/>
    </source>
</evidence>
<evidence type="ECO:0000256" key="1">
    <source>
        <dbReference type="ARBA" id="ARBA00001947"/>
    </source>
</evidence>
<reference evidence="11 12" key="1">
    <citation type="submission" date="2014-07" db="EMBL/GenBank/DDBJ databases">
        <title>Porphyromonadaceae bacterium OUH 334697 = ATCC BAA-2682 = DSM 28341 draft genome.</title>
        <authorList>
            <person name="Sydenham T.V."/>
            <person name="Hasman H."/>
            <person name="Justesen U.S."/>
        </authorList>
    </citation>
    <scope>NUCLEOTIDE SEQUENCE [LARGE SCALE GENOMIC DNA]</scope>
    <source>
        <strain evidence="11 12">OUH 334697</strain>
    </source>
</reference>
<dbReference type="Gene3D" id="3.30.830.10">
    <property type="entry name" value="Metalloenzyme, LuxS/M16 peptidase-like"/>
    <property type="match status" value="4"/>
</dbReference>
<dbReference type="RefSeq" id="WP_041503422.1">
    <property type="nucleotide sequence ID" value="NZ_JPIT01000018.1"/>
</dbReference>
<evidence type="ECO:0000256" key="5">
    <source>
        <dbReference type="ARBA" id="ARBA00022801"/>
    </source>
</evidence>
<dbReference type="InterPro" id="IPR050626">
    <property type="entry name" value="Peptidase_M16"/>
</dbReference>
<dbReference type="InterPro" id="IPR001431">
    <property type="entry name" value="Pept_M16_Zn_BS"/>
</dbReference>
<dbReference type="PANTHER" id="PTHR43690">
    <property type="entry name" value="NARDILYSIN"/>
    <property type="match status" value="1"/>
</dbReference>
<feature type="domain" description="Peptidase M16 N-terminal" evidence="9">
    <location>
        <begin position="49"/>
        <end position="157"/>
    </location>
</feature>
<feature type="domain" description="Peptidase M16 C-terminal" evidence="10">
    <location>
        <begin position="194"/>
        <end position="376"/>
    </location>
</feature>
<dbReference type="PANTHER" id="PTHR43690:SF17">
    <property type="entry name" value="PROTEIN YHJJ"/>
    <property type="match status" value="1"/>
</dbReference>
<keyword evidence="4" id="KW-0479">Metal-binding</keyword>
<dbReference type="Pfam" id="PF05193">
    <property type="entry name" value="Peptidase_M16_C"/>
    <property type="match status" value="2"/>
</dbReference>
<evidence type="ECO:0008006" key="13">
    <source>
        <dbReference type="Google" id="ProtNLM"/>
    </source>
</evidence>
<dbReference type="GO" id="GO:0004222">
    <property type="term" value="F:metalloendopeptidase activity"/>
    <property type="evidence" value="ECO:0007669"/>
    <property type="project" value="InterPro"/>
</dbReference>
<evidence type="ECO:0000256" key="7">
    <source>
        <dbReference type="ARBA" id="ARBA00023049"/>
    </source>
</evidence>
<comment type="cofactor">
    <cofactor evidence="1">
        <name>Zn(2+)</name>
        <dbReference type="ChEBI" id="CHEBI:29105"/>
    </cofactor>
</comment>
<dbReference type="GO" id="GO:0046872">
    <property type="term" value="F:metal ion binding"/>
    <property type="evidence" value="ECO:0007669"/>
    <property type="project" value="UniProtKB-KW"/>
</dbReference>
<evidence type="ECO:0000256" key="3">
    <source>
        <dbReference type="ARBA" id="ARBA00022670"/>
    </source>
</evidence>
<organism evidence="11 12">
    <name type="scientific">Sanguibacteroides justesenii</name>
    <dbReference type="NCBI Taxonomy" id="1547597"/>
    <lineage>
        <taxon>Bacteria</taxon>
        <taxon>Pseudomonadati</taxon>
        <taxon>Bacteroidota</taxon>
        <taxon>Bacteroidia</taxon>
        <taxon>Bacteroidales</taxon>
        <taxon>Porphyromonadaceae</taxon>
        <taxon>Sanguibacteroides</taxon>
    </lineage>
</organism>
<sequence>MKKWILFVLLPLLGEGCLAQKTTDLFRHGKLENGLTYYVRHADAQRGRADFYLVQNVGALLEEDNQNGLAHFLEHMAFNGSRSFKEGIPRFLERRGIKRFNAETGQDETVYYINSVPTKEKLLVDSCLLVLKDWSGFLLLDPKEIDKERGVIFEERRSRRDVNARLKEQTDPYVFNGSRYATRNVIGTVEVLENFTPAELRAYYHDFYRPDLQAVIVIGDVDPVRIEREIFRLFGPIPKRIDPKPRPIFEIPDNTEPLYMKAFDKELTASEMVLSRRIRKTPPASLKEMMKYNLIEKFYNDIVVEQLDAYINTQNPLFLLTSVDYGRLVRNYSRWKIYLQAYPRKERQALKQLMEEIERIHRFSLTDKELKKQIDAYLPGLEETEKNKDKLPNAAYVAIYQNNFLEGNPVTSVEEDIALSREILSELTAKDLQDWVASWYTDDRNWVFVMQGNDPAYDFPGKDEIRQIIQDARKADVKPLDFEVKAVPLMDFEVKGGEIVKEKKIKKLDAEEWTLSNGCKVYYKFSDTDGPKVSLMGESPGGESLIPAEDLPSASALSSLLMRSGLYKHDVRMMRAILKGHQIRPDIHLGETSEGVSGYCDNNEAEMLFQIVYLLFEKPRFNRDDFDKFVYLSKMDYENAPRTVNDTINEAMTRLRVKDSPRLWKRNDQYYDAMDFDKMVAIYHDRFQDASDFRFYLTGNIGREEARKLVKQYLGALPSVYRKEQPVKYDLRKSGSMRETIEAHIPDDKYIVNIEYTNKLKLKPGEELCLDIIREILSSRYREIIREDEGGAYGVNVDVSYLSYPKPSQFLGIGFQTNTAKGDRMRSIVHEQIQRLVSEGADDEEVEDVVMMMKKGRARMLKNRGNAHWMEALRYYVNTGKDIDAPVYFEKPIEKIDAKEVQAVAKKFFDTAECVDIVIKSKTNEVIL</sequence>
<feature type="domain" description="Peptidase M16 C-terminal" evidence="10">
    <location>
        <begin position="683"/>
        <end position="850"/>
    </location>
</feature>
<keyword evidence="7" id="KW-0482">Metalloprotease</keyword>
<protein>
    <recommendedName>
        <fullName evidence="13">Insulinase family protein</fullName>
    </recommendedName>
</protein>
<dbReference type="Pfam" id="PF00675">
    <property type="entry name" value="Peptidase_M16"/>
    <property type="match status" value="1"/>
</dbReference>
<name>A0AB34R8J4_9PORP</name>
<dbReference type="PROSITE" id="PS00143">
    <property type="entry name" value="INSULINASE"/>
    <property type="match status" value="1"/>
</dbReference>
<keyword evidence="6" id="KW-0862">Zinc</keyword>
<evidence type="ECO:0000259" key="10">
    <source>
        <dbReference type="Pfam" id="PF05193"/>
    </source>
</evidence>
<keyword evidence="5" id="KW-0378">Hydrolase</keyword>
<dbReference type="Proteomes" id="UP000031937">
    <property type="component" value="Unassembled WGS sequence"/>
</dbReference>
<comment type="caution">
    <text evidence="11">The sequence shown here is derived from an EMBL/GenBank/DDBJ whole genome shotgun (WGS) entry which is preliminary data.</text>
</comment>
<dbReference type="EMBL" id="JPIT01000018">
    <property type="protein sequence ID" value="KIO45488.1"/>
    <property type="molecule type" value="Genomic_DNA"/>
</dbReference>
<dbReference type="SUPFAM" id="SSF63411">
    <property type="entry name" value="LuxS/MPP-like metallohydrolase"/>
    <property type="match status" value="4"/>
</dbReference>
<dbReference type="InterPro" id="IPR007863">
    <property type="entry name" value="Peptidase_M16_C"/>
</dbReference>
<accession>A0AB34R8J4</accession>
<dbReference type="InterPro" id="IPR011765">
    <property type="entry name" value="Pept_M16_N"/>
</dbReference>
<comment type="similarity">
    <text evidence="2 8">Belongs to the peptidase M16 family.</text>
</comment>
<keyword evidence="3" id="KW-0645">Protease</keyword>
<proteinExistence type="inferred from homology"/>
<evidence type="ECO:0000259" key="9">
    <source>
        <dbReference type="Pfam" id="PF00675"/>
    </source>
</evidence>
<evidence type="ECO:0000256" key="4">
    <source>
        <dbReference type="ARBA" id="ARBA00022723"/>
    </source>
</evidence>
<dbReference type="AlphaFoldDB" id="A0AB34R8J4"/>